<dbReference type="GeneID" id="110203449"/>
<dbReference type="RefSeq" id="XP_020835614.1">
    <property type="nucleotide sequence ID" value="XM_020979955.1"/>
</dbReference>
<gene>
    <name evidence="10" type="primary">CAPN6</name>
</gene>
<feature type="active site" evidence="5 6">
    <location>
        <position position="252"/>
    </location>
</feature>
<keyword evidence="4 6" id="KW-0788">Thiol protease</keyword>
<dbReference type="FunCoup" id="A0A6P5JWE8">
    <property type="interactions" value="42"/>
</dbReference>
<keyword evidence="2 6" id="KW-0645">Protease</keyword>
<dbReference type="InterPro" id="IPR000008">
    <property type="entry name" value="C2_dom"/>
</dbReference>
<feature type="domain" description="Calpain catalytic" evidence="8">
    <location>
        <begin position="26"/>
        <end position="343"/>
    </location>
</feature>
<dbReference type="Gene3D" id="2.60.120.380">
    <property type="match status" value="1"/>
</dbReference>
<dbReference type="InterPro" id="IPR022683">
    <property type="entry name" value="Calpain_III"/>
</dbReference>
<evidence type="ECO:0000256" key="6">
    <source>
        <dbReference type="PROSITE-ProRule" id="PRU00239"/>
    </source>
</evidence>
<dbReference type="InterPro" id="IPR022684">
    <property type="entry name" value="Calpain_cysteine_protease"/>
</dbReference>
<dbReference type="KEGG" id="pcw:110203449"/>
<dbReference type="PROSITE" id="PS50203">
    <property type="entry name" value="CALPAIN_CAT"/>
    <property type="match status" value="1"/>
</dbReference>
<dbReference type="InterPro" id="IPR033884">
    <property type="entry name" value="C2_Calpain"/>
</dbReference>
<dbReference type="GO" id="GO:0006508">
    <property type="term" value="P:proteolysis"/>
    <property type="evidence" value="ECO:0007669"/>
    <property type="project" value="UniProtKB-KW"/>
</dbReference>
<dbReference type="SMART" id="SM00720">
    <property type="entry name" value="calpain_III"/>
    <property type="match status" value="1"/>
</dbReference>
<dbReference type="InterPro" id="IPR022682">
    <property type="entry name" value="Calpain_domain_III"/>
</dbReference>
<evidence type="ECO:0000259" key="7">
    <source>
        <dbReference type="PROSITE" id="PS50004"/>
    </source>
</evidence>
<dbReference type="OMA" id="QKGRYTD"/>
<feature type="active site" evidence="5 6">
    <location>
        <position position="81"/>
    </location>
</feature>
<proteinExistence type="inferred from homology"/>
<feature type="active site" evidence="5 6">
    <location>
        <position position="284"/>
    </location>
</feature>
<dbReference type="CDD" id="cd04046">
    <property type="entry name" value="C2_Calpain"/>
    <property type="match status" value="1"/>
</dbReference>
<dbReference type="InterPro" id="IPR038765">
    <property type="entry name" value="Papain-like_cys_pep_sf"/>
</dbReference>
<evidence type="ECO:0000256" key="2">
    <source>
        <dbReference type="ARBA" id="ARBA00022670"/>
    </source>
</evidence>
<dbReference type="GO" id="GO:0005737">
    <property type="term" value="C:cytoplasm"/>
    <property type="evidence" value="ECO:0007669"/>
    <property type="project" value="TreeGrafter"/>
</dbReference>
<dbReference type="PRINTS" id="PR00704">
    <property type="entry name" value="CALPAIN"/>
</dbReference>
<dbReference type="Pfam" id="PF00168">
    <property type="entry name" value="C2"/>
    <property type="match status" value="1"/>
</dbReference>
<dbReference type="InterPro" id="IPR001300">
    <property type="entry name" value="Peptidase_C2_calpain_cat"/>
</dbReference>
<evidence type="ECO:0000256" key="1">
    <source>
        <dbReference type="ARBA" id="ARBA00007623"/>
    </source>
</evidence>
<dbReference type="SUPFAM" id="SSF49562">
    <property type="entry name" value="C2 domain (Calcium/lipid-binding domain, CaLB)"/>
    <property type="match status" value="1"/>
</dbReference>
<evidence type="ECO:0000256" key="4">
    <source>
        <dbReference type="ARBA" id="ARBA00022807"/>
    </source>
</evidence>
<dbReference type="InterPro" id="IPR035892">
    <property type="entry name" value="C2_domain_sf"/>
</dbReference>
<dbReference type="SMART" id="SM00230">
    <property type="entry name" value="CysPc"/>
    <property type="match status" value="1"/>
</dbReference>
<dbReference type="FunFam" id="2.60.40.150:FF:000131">
    <property type="entry name" value="calpain-6"/>
    <property type="match status" value="1"/>
</dbReference>
<comment type="similarity">
    <text evidence="1">Belongs to the peptidase C2 family.</text>
</comment>
<dbReference type="SUPFAM" id="SSF54001">
    <property type="entry name" value="Cysteine proteinases"/>
    <property type="match status" value="1"/>
</dbReference>
<dbReference type="AlphaFoldDB" id="A0A6P5JWE8"/>
<dbReference type="FunFam" id="3.90.70.10:FF:000027">
    <property type="entry name" value="Calpain 5"/>
    <property type="match status" value="1"/>
</dbReference>
<dbReference type="Gene3D" id="3.90.70.10">
    <property type="entry name" value="Cysteine proteinases"/>
    <property type="match status" value="1"/>
</dbReference>
<dbReference type="Gene3D" id="2.60.40.150">
    <property type="entry name" value="C2 domain"/>
    <property type="match status" value="1"/>
</dbReference>
<evidence type="ECO:0000256" key="5">
    <source>
        <dbReference type="PIRSR" id="PIRSR622684-1"/>
    </source>
</evidence>
<dbReference type="InterPro" id="IPR036213">
    <property type="entry name" value="Calpain_III_sf"/>
</dbReference>
<dbReference type="PROSITE" id="PS00139">
    <property type="entry name" value="THIOL_PROTEASE_CYS"/>
    <property type="match status" value="1"/>
</dbReference>
<dbReference type="Pfam" id="PF01067">
    <property type="entry name" value="Calpain_III"/>
    <property type="match status" value="1"/>
</dbReference>
<evidence type="ECO:0000313" key="9">
    <source>
        <dbReference type="Proteomes" id="UP000515140"/>
    </source>
</evidence>
<dbReference type="GO" id="GO:0004198">
    <property type="term" value="F:calcium-dependent cysteine-type endopeptidase activity"/>
    <property type="evidence" value="ECO:0007669"/>
    <property type="project" value="InterPro"/>
</dbReference>
<dbReference type="CTD" id="827"/>
<keyword evidence="3 6" id="KW-0378">Hydrolase</keyword>
<dbReference type="InParanoid" id="A0A6P5JWE8"/>
<reference evidence="10" key="1">
    <citation type="submission" date="2025-08" db="UniProtKB">
        <authorList>
            <consortium name="RefSeq"/>
        </authorList>
    </citation>
    <scope>IDENTIFICATION</scope>
    <source>
        <tissue evidence="10">Spleen</tissue>
    </source>
</reference>
<dbReference type="PROSITE" id="PS50004">
    <property type="entry name" value="C2"/>
    <property type="match status" value="1"/>
</dbReference>
<dbReference type="InterPro" id="IPR033883">
    <property type="entry name" value="C2_III"/>
</dbReference>
<dbReference type="CDD" id="cd00214">
    <property type="entry name" value="Calpain_III"/>
    <property type="match status" value="1"/>
</dbReference>
<protein>
    <submittedName>
        <fullName evidence="10">Calpain-6</fullName>
    </submittedName>
</protein>
<dbReference type="Pfam" id="PF00648">
    <property type="entry name" value="Peptidase_C2"/>
    <property type="match status" value="1"/>
</dbReference>
<name>A0A6P5JWE8_PHACI</name>
<sequence>MLAVVKPFKGQKYHELKQACLREHRLFEDPEFLAGDESLFFSRHLPGPVEWKRPKDICDNPHLFVGGISSHDLHQGKLGNCWFVAACSCLALQERLWKKVIPKAKEQDWDSQRPERYAGIFHFRFWHFGDWTDVVIDDRLPTINGELIFCHSNVPNEFWSALLEKAYAKLVGCYEALDGGNTADAITDFTGAVSESIDLRKGNYGKFLLEQTKLFEDLLKAHNRGGLISCSILPDMANERQGTTEQGLVRGHAYSVTDIRKLCLGGRLLAFFKAEKLFMIRMRNPWGKREWNGPWSDSSEEWQRVSEVERKNMGLNVTDDGEFWMAFDDWCNNFTDVDICRNLNTSIFTIHKTWEKATVHGAWLHDEDPLINRAGGCFNNRTTFLQNPQYVFNINKEEDKALISLQQRDQRPYRKDGRGENYIIGFEIFRVELNREYRLHQLQVQERVVGSTYMDSRTVFLRTTLKKGRYVIIPTLFQPGDISEFILRLFTDVPSELRELTLDKPEPGCGSFLCGYPQRVTQLSVHSVEGLDRQNGSRSANPYLVIKCGRESIRSPVQRETFDAGFATQAIFYRRNLKEPIVVQVWNKKLLCDQFLGQVTLVGEPSDSRELRTLQLRDKGAPDAPPVTGHLSLKVVSTDNIMEL</sequence>
<evidence type="ECO:0000259" key="8">
    <source>
        <dbReference type="PROSITE" id="PS50203"/>
    </source>
</evidence>
<evidence type="ECO:0000313" key="10">
    <source>
        <dbReference type="RefSeq" id="XP_020835614.1"/>
    </source>
</evidence>
<dbReference type="FunFam" id="2.60.120.380:FF:000003">
    <property type="entry name" value="Calpain 5"/>
    <property type="match status" value="1"/>
</dbReference>
<accession>A0A6P5JWE8</accession>
<keyword evidence="9" id="KW-1185">Reference proteome</keyword>
<dbReference type="SUPFAM" id="SSF49758">
    <property type="entry name" value="Calpain large subunit, middle domain (domain III)"/>
    <property type="match status" value="1"/>
</dbReference>
<dbReference type="CDD" id="cd00044">
    <property type="entry name" value="CysPc"/>
    <property type="match status" value="1"/>
</dbReference>
<dbReference type="PANTHER" id="PTHR10183:SF381">
    <property type="entry name" value="CALPAIN-6"/>
    <property type="match status" value="1"/>
</dbReference>
<organism evidence="9 10">
    <name type="scientific">Phascolarctos cinereus</name>
    <name type="common">Koala</name>
    <dbReference type="NCBI Taxonomy" id="38626"/>
    <lineage>
        <taxon>Eukaryota</taxon>
        <taxon>Metazoa</taxon>
        <taxon>Chordata</taxon>
        <taxon>Craniata</taxon>
        <taxon>Vertebrata</taxon>
        <taxon>Euteleostomi</taxon>
        <taxon>Mammalia</taxon>
        <taxon>Metatheria</taxon>
        <taxon>Diprotodontia</taxon>
        <taxon>Phascolarctidae</taxon>
        <taxon>Phascolarctos</taxon>
    </lineage>
</organism>
<dbReference type="InterPro" id="IPR000169">
    <property type="entry name" value="Pept_cys_AS"/>
</dbReference>
<evidence type="ECO:0000256" key="3">
    <source>
        <dbReference type="ARBA" id="ARBA00022801"/>
    </source>
</evidence>
<dbReference type="Proteomes" id="UP000515140">
    <property type="component" value="Unplaced"/>
</dbReference>
<dbReference type="PANTHER" id="PTHR10183">
    <property type="entry name" value="CALPAIN"/>
    <property type="match status" value="1"/>
</dbReference>
<feature type="domain" description="C2" evidence="7">
    <location>
        <begin position="506"/>
        <end position="621"/>
    </location>
</feature>